<dbReference type="EMBL" id="LHPF02000043">
    <property type="protein sequence ID" value="PSC68048.1"/>
    <property type="molecule type" value="Genomic_DNA"/>
</dbReference>
<feature type="compositionally biased region" description="Low complexity" evidence="13">
    <location>
        <begin position="815"/>
        <end position="830"/>
    </location>
</feature>
<sequence length="1114" mass="114978">MQRLRRDLKALSATAEEEFYEALSSGTPPTPGIGEAQRGEYLAMSEQGSEAHFLALHRAAFEGDVDEIGHLLPCLSLRQKIQLDPQGNTALHVAVIARQHAAIAALLDGGVPPDVKNERMWSPLDDAVALGDAEAAQMLYSRLLAAAKVAKRQKKEALAAVMTTGLPDFRMQLRWELGSPLFGLLLRHYAPDDTYTVCKVGKRLRVEGTLMGLDSRSRSLIPRWKRGHFSLLVDAGVSPTRAFLVDHTERVYYDLYQERKAHLKPIEQEVAEMIADGASKVRLADADLEFAPLKGWFGGAKKEKIDGWECEVYEASGSLATAIWHKTPVVLPPGAAFEEYLEMDLPADEIEEMSDGPGSSHHPAQEHAAPPASVPAPPQRAHPARVQVEAQPPAAPPTPPLPRAHVQAEALPAAPAPPVPPQLKQKQRWWRRTQSGGSASTSSVPASPHDSKRSAESIQFASASSASFGSSSSHSTAAAGSALEMPGSGASDGTAAAGSTLERPTSGVSSGGGAPGGGAPGGSAPGEAQRASGGKGRTFSSRCWLAKHYPITLAQMIPMLEVVSAGNSHFAAAAAYLRQFRSEEYFPVRVQVPLMWTVYLQLSFRHFALLKANDEAMQPGFFDLPPGYRMDRMEEGDLVEKRQQQLAAAALEAADPLVSLTNLLAAQQGLNVRVQEVLLLKQQLTAAQGGSPARGGGIRGTGPIANPLYKTELCRSWEETGSCRYGAKCQERRGAGSLAWFAHGREELRPVVRHPKYKTEVCRTFAQNGTCPYGTRCRFIHSSVPLMPAPPAMRAGSTTPTTGACTPPPPPPSRDPSASSLSSVAFGPTTPGTPPLPSGLLSYAPPPAPSPLASLGLGAQQLLGAGMDAASAAALLGLTGNGLSAGYGTAPSYPAASFGLGGASSNTLAGNLAGYGGGSGFVSGNGLGGSPAFCSLGAAPASPYAQAAGPFSQPAGGSGSAADSALAALAALLGASGVAPPPPPASPPPVLTAAQALQTLTSQACLAGSLSASSLLGVVGPPSGLPPIGNLGLSLGAAATPSCPTTPVGTPRTAMRRLSADSDASTPGAAAKRLPIFERLIPEGTAPGSSAASSARTSASVEGAAAGALAAVES</sequence>
<protein>
    <submittedName>
        <fullName evidence="15">Ankyrin repeat domain-containing 13C</fullName>
    </submittedName>
</protein>
<dbReference type="PANTHER" id="PTHR12447:SF25">
    <property type="entry name" value="ANKYRIN REPEAT DOMAIN-CONTAINING PROTEIN 13C"/>
    <property type="match status" value="1"/>
</dbReference>
<feature type="compositionally biased region" description="Low complexity" evidence="13">
    <location>
        <begin position="795"/>
        <end position="805"/>
    </location>
</feature>
<dbReference type="GO" id="GO:0010468">
    <property type="term" value="P:regulation of gene expression"/>
    <property type="evidence" value="ECO:0007669"/>
    <property type="project" value="UniProtKB-ARBA"/>
</dbReference>
<dbReference type="InterPro" id="IPR055285">
    <property type="entry name" value="ANKRD13_C"/>
</dbReference>
<dbReference type="SUPFAM" id="SSF90229">
    <property type="entry name" value="CCCH zinc finger"/>
    <property type="match status" value="2"/>
</dbReference>
<proteinExistence type="predicted"/>
<dbReference type="InterPro" id="IPR036770">
    <property type="entry name" value="Ankyrin_rpt-contain_sf"/>
</dbReference>
<dbReference type="Pfam" id="PF00642">
    <property type="entry name" value="zf-CCCH"/>
    <property type="match status" value="2"/>
</dbReference>
<dbReference type="Proteomes" id="UP000239649">
    <property type="component" value="Unassembled WGS sequence"/>
</dbReference>
<feature type="compositionally biased region" description="Low complexity" evidence="13">
    <location>
        <begin position="403"/>
        <end position="413"/>
    </location>
</feature>
<evidence type="ECO:0000256" key="2">
    <source>
        <dbReference type="ARBA" id="ARBA00022723"/>
    </source>
</evidence>
<keyword evidence="6 12" id="KW-0862">Zinc</keyword>
<feature type="zinc finger region" description="C3H1-type" evidence="12">
    <location>
        <begin position="708"/>
        <end position="730"/>
    </location>
</feature>
<dbReference type="InterPro" id="IPR036855">
    <property type="entry name" value="Znf_CCCH_sf"/>
</dbReference>
<evidence type="ECO:0000256" key="13">
    <source>
        <dbReference type="SAM" id="MobiDB-lite"/>
    </source>
</evidence>
<feature type="compositionally biased region" description="Gly residues" evidence="13">
    <location>
        <begin position="509"/>
        <end position="524"/>
    </location>
</feature>
<keyword evidence="8" id="KW-0472">Membrane</keyword>
<dbReference type="PANTHER" id="PTHR12447">
    <property type="entry name" value="ANKYRIN REPEAT DOMAIN-CONTAINING PROTEIN 13"/>
    <property type="match status" value="1"/>
</dbReference>
<evidence type="ECO:0000256" key="3">
    <source>
        <dbReference type="ARBA" id="ARBA00022737"/>
    </source>
</evidence>
<accession>A0A2P6V1T0</accession>
<evidence type="ECO:0000313" key="15">
    <source>
        <dbReference type="EMBL" id="PSC68048.1"/>
    </source>
</evidence>
<evidence type="ECO:0000256" key="9">
    <source>
        <dbReference type="ARBA" id="ARBA00023186"/>
    </source>
</evidence>
<evidence type="ECO:0000256" key="12">
    <source>
        <dbReference type="PROSITE-ProRule" id="PRU00723"/>
    </source>
</evidence>
<dbReference type="Pfam" id="PF12796">
    <property type="entry name" value="Ank_2"/>
    <property type="match status" value="1"/>
</dbReference>
<dbReference type="Gene3D" id="1.25.40.20">
    <property type="entry name" value="Ankyrin repeat-containing domain"/>
    <property type="match status" value="1"/>
</dbReference>
<evidence type="ECO:0000259" key="14">
    <source>
        <dbReference type="PROSITE" id="PS50103"/>
    </source>
</evidence>
<evidence type="ECO:0000256" key="5">
    <source>
        <dbReference type="ARBA" id="ARBA00022824"/>
    </source>
</evidence>
<keyword evidence="3" id="KW-0677">Repeat</keyword>
<comment type="subcellular location">
    <subcellularLocation>
        <location evidence="1">Endoplasmic reticulum membrane</location>
    </subcellularLocation>
</comment>
<evidence type="ECO:0000256" key="11">
    <source>
        <dbReference type="PROSITE-ProRule" id="PRU00023"/>
    </source>
</evidence>
<keyword evidence="9" id="KW-0143">Chaperone</keyword>
<feature type="domain" description="C3H1-type" evidence="14">
    <location>
        <begin position="708"/>
        <end position="730"/>
    </location>
</feature>
<evidence type="ECO:0000256" key="1">
    <source>
        <dbReference type="ARBA" id="ARBA00004586"/>
    </source>
</evidence>
<feature type="region of interest" description="Disordered" evidence="13">
    <location>
        <begin position="790"/>
        <end position="843"/>
    </location>
</feature>
<evidence type="ECO:0000256" key="8">
    <source>
        <dbReference type="ARBA" id="ARBA00023136"/>
    </source>
</evidence>
<feature type="compositionally biased region" description="Pro residues" evidence="13">
    <location>
        <begin position="393"/>
        <end position="402"/>
    </location>
</feature>
<dbReference type="Pfam" id="PF11904">
    <property type="entry name" value="ANKRD13_C"/>
    <property type="match status" value="1"/>
</dbReference>
<dbReference type="FunFam" id="4.10.1000.10:FF:000002">
    <property type="entry name" value="Zinc finger protein 36, C3H1 type-like 1"/>
    <property type="match status" value="1"/>
</dbReference>
<feature type="zinc finger region" description="C3H1-type" evidence="12">
    <location>
        <begin position="756"/>
        <end position="784"/>
    </location>
</feature>
<feature type="compositionally biased region" description="Low complexity" evidence="13">
    <location>
        <begin position="359"/>
        <end position="371"/>
    </location>
</feature>
<feature type="compositionally biased region" description="Low complexity" evidence="13">
    <location>
        <begin position="456"/>
        <end position="500"/>
    </location>
</feature>
<evidence type="ECO:0000256" key="4">
    <source>
        <dbReference type="ARBA" id="ARBA00022771"/>
    </source>
</evidence>
<dbReference type="SUPFAM" id="SSF48403">
    <property type="entry name" value="Ankyrin repeat"/>
    <property type="match status" value="1"/>
</dbReference>
<feature type="compositionally biased region" description="Polar residues" evidence="13">
    <location>
        <begin position="432"/>
        <end position="445"/>
    </location>
</feature>
<dbReference type="GO" id="GO:0008270">
    <property type="term" value="F:zinc ion binding"/>
    <property type="evidence" value="ECO:0007669"/>
    <property type="project" value="UniProtKB-KW"/>
</dbReference>
<keyword evidence="7 11" id="KW-0040">ANK repeat</keyword>
<feature type="domain" description="C3H1-type" evidence="14">
    <location>
        <begin position="756"/>
        <end position="784"/>
    </location>
</feature>
<comment type="function">
    <text evidence="10">Acts as a molecular chaperone for G protein-coupled receptors, regulating their biogenesis and exit from the ER.</text>
</comment>
<dbReference type="STRING" id="554055.A0A2P6V1T0"/>
<dbReference type="GO" id="GO:0005789">
    <property type="term" value="C:endoplasmic reticulum membrane"/>
    <property type="evidence" value="ECO:0007669"/>
    <property type="project" value="UniProtKB-SubCell"/>
</dbReference>
<dbReference type="SMART" id="SM00356">
    <property type="entry name" value="ZnF_C3H1"/>
    <property type="match status" value="2"/>
</dbReference>
<feature type="repeat" description="ANK" evidence="11">
    <location>
        <begin position="86"/>
        <end position="118"/>
    </location>
</feature>
<dbReference type="InterPro" id="IPR002110">
    <property type="entry name" value="Ankyrin_rpt"/>
</dbReference>
<dbReference type="OrthoDB" id="1585644at2759"/>
<feature type="region of interest" description="Disordered" evidence="13">
    <location>
        <begin position="350"/>
        <end position="538"/>
    </location>
</feature>
<dbReference type="PROSITE" id="PS50297">
    <property type="entry name" value="ANK_REP_REGION"/>
    <property type="match status" value="1"/>
</dbReference>
<dbReference type="PROSITE" id="PS50088">
    <property type="entry name" value="ANK_REPEAT"/>
    <property type="match status" value="1"/>
</dbReference>
<keyword evidence="16" id="KW-1185">Reference proteome</keyword>
<gene>
    <name evidence="15" type="ORF">C2E20_8339</name>
</gene>
<dbReference type="Gene3D" id="4.10.1000.10">
    <property type="entry name" value="Zinc finger, CCCH-type"/>
    <property type="match status" value="2"/>
</dbReference>
<organism evidence="15 16">
    <name type="scientific">Micractinium conductrix</name>
    <dbReference type="NCBI Taxonomy" id="554055"/>
    <lineage>
        <taxon>Eukaryota</taxon>
        <taxon>Viridiplantae</taxon>
        <taxon>Chlorophyta</taxon>
        <taxon>core chlorophytes</taxon>
        <taxon>Trebouxiophyceae</taxon>
        <taxon>Chlorellales</taxon>
        <taxon>Chlorellaceae</taxon>
        <taxon>Chlorella clade</taxon>
        <taxon>Micractinium</taxon>
    </lineage>
</organism>
<evidence type="ECO:0000256" key="10">
    <source>
        <dbReference type="ARBA" id="ARBA00037107"/>
    </source>
</evidence>
<dbReference type="AlphaFoldDB" id="A0A2P6V1T0"/>
<evidence type="ECO:0000256" key="7">
    <source>
        <dbReference type="ARBA" id="ARBA00023043"/>
    </source>
</evidence>
<comment type="caution">
    <text evidence="15">The sequence shown here is derived from an EMBL/GenBank/DDBJ whole genome shotgun (WGS) entry which is preliminary data.</text>
</comment>
<reference evidence="15 16" key="1">
    <citation type="journal article" date="2018" name="Plant J.">
        <title>Genome sequences of Chlorella sorokiniana UTEX 1602 and Micractinium conductrix SAG 241.80: implications to maltose excretion by a green alga.</title>
        <authorList>
            <person name="Arriola M.B."/>
            <person name="Velmurugan N."/>
            <person name="Zhang Y."/>
            <person name="Plunkett M.H."/>
            <person name="Hondzo H."/>
            <person name="Barney B.M."/>
        </authorList>
    </citation>
    <scope>NUCLEOTIDE SEQUENCE [LARGE SCALE GENOMIC DNA]</scope>
    <source>
        <strain evidence="15 16">SAG 241.80</strain>
    </source>
</reference>
<keyword evidence="4 12" id="KW-0863">Zinc-finger</keyword>
<keyword evidence="5" id="KW-0256">Endoplasmic reticulum</keyword>
<feature type="compositionally biased region" description="Low complexity" evidence="13">
    <location>
        <begin position="381"/>
        <end position="392"/>
    </location>
</feature>
<dbReference type="InterPro" id="IPR000571">
    <property type="entry name" value="Znf_CCCH"/>
</dbReference>
<keyword evidence="2 12" id="KW-0479">Metal-binding</keyword>
<dbReference type="InterPro" id="IPR021832">
    <property type="entry name" value="ANKRD13"/>
</dbReference>
<dbReference type="PROSITE" id="PS50103">
    <property type="entry name" value="ZF_C3H1"/>
    <property type="match status" value="2"/>
</dbReference>
<evidence type="ECO:0000313" key="16">
    <source>
        <dbReference type="Proteomes" id="UP000239649"/>
    </source>
</evidence>
<name>A0A2P6V1T0_9CHLO</name>
<evidence type="ECO:0000256" key="6">
    <source>
        <dbReference type="ARBA" id="ARBA00022833"/>
    </source>
</evidence>